<dbReference type="PANTHER" id="PTHR43319">
    <property type="entry name" value="BETA-LACTAMASE-RELATED"/>
    <property type="match status" value="1"/>
</dbReference>
<dbReference type="eggNOG" id="arCOG00771">
    <property type="taxonomic scope" value="Archaea"/>
</dbReference>
<dbReference type="PANTHER" id="PTHR43319:SF3">
    <property type="entry name" value="BETA-LACTAMASE-RELATED DOMAIN-CONTAINING PROTEIN"/>
    <property type="match status" value="1"/>
</dbReference>
<dbReference type="Pfam" id="PF00144">
    <property type="entry name" value="Beta-lactamase"/>
    <property type="match status" value="1"/>
</dbReference>
<comment type="caution">
    <text evidence="2">The sequence shown here is derived from an EMBL/GenBank/DDBJ whole genome shotgun (WGS) entry which is preliminary data.</text>
</comment>
<keyword evidence="3" id="KW-1185">Reference proteome</keyword>
<dbReference type="Proteomes" id="UP000011690">
    <property type="component" value="Unassembled WGS sequence"/>
</dbReference>
<evidence type="ECO:0000313" key="2">
    <source>
        <dbReference type="EMBL" id="ELY49774.1"/>
    </source>
</evidence>
<dbReference type="AlphaFoldDB" id="L9WJY7"/>
<dbReference type="InterPro" id="IPR012338">
    <property type="entry name" value="Beta-lactam/transpept-like"/>
</dbReference>
<dbReference type="SUPFAM" id="SSF56601">
    <property type="entry name" value="beta-lactamase/transpeptidase-like"/>
    <property type="match status" value="1"/>
</dbReference>
<name>L9WJY7_9EURY</name>
<dbReference type="PROSITE" id="PS51318">
    <property type="entry name" value="TAT"/>
    <property type="match status" value="1"/>
</dbReference>
<dbReference type="InterPro" id="IPR006311">
    <property type="entry name" value="TAT_signal"/>
</dbReference>
<dbReference type="InterPro" id="IPR001466">
    <property type="entry name" value="Beta-lactam-related"/>
</dbReference>
<sequence length="434" mass="47088">MVSNNSNVGRRSMLSAVGTGLLALAGQPTSAGATRATTGVRNEDDVPETVARGEERIEQVFEYHLEQGLHHGGQLAVYRGDELVVDLAGGITGVEGDDELTKAEADPDGVETEPDSRFVLFSNTKPLAAACVHVLADDGELAFDDPIVDHWPEFADENSEKAEVTVRHVLTHQSGIPETDIDQEYDQWTDPDALAAAVEDAELQFSPGDETSYQFYSFGWITGELVRQVTGDRIDDFARENLFEPLGMDRTHIGRPEDEDVDVATLVGFEPYDRVGEPGLMAGYTTEEAAETYNRETTVQEGINPAWTGIGPARELARFYACYLNGGELDGTRVLSEEMVTTVTDLHVEEPPEDGVGTASRYGLGFQRGGAVPDRRGVPAPEVTFGHGGLGSSMTWADPESDLAFAYVVNGIRDGYEHDARISILSETVRSELT</sequence>
<dbReference type="RefSeq" id="WP_006065600.1">
    <property type="nucleotide sequence ID" value="NZ_AOHY01000016.1"/>
</dbReference>
<evidence type="ECO:0000313" key="3">
    <source>
        <dbReference type="Proteomes" id="UP000011690"/>
    </source>
</evidence>
<evidence type="ECO:0000259" key="1">
    <source>
        <dbReference type="Pfam" id="PF00144"/>
    </source>
</evidence>
<accession>L9WJY7</accession>
<dbReference type="Gene3D" id="3.40.710.10">
    <property type="entry name" value="DD-peptidase/beta-lactamase superfamily"/>
    <property type="match status" value="1"/>
</dbReference>
<dbReference type="InterPro" id="IPR052907">
    <property type="entry name" value="Beta-lactamase/esterase"/>
</dbReference>
<dbReference type="EMBL" id="AOHY01000016">
    <property type="protein sequence ID" value="ELY49774.1"/>
    <property type="molecule type" value="Genomic_DNA"/>
</dbReference>
<protein>
    <submittedName>
        <fullName evidence="2">Beta-lactamase</fullName>
    </submittedName>
</protein>
<proteinExistence type="predicted"/>
<dbReference type="PATRIC" id="fig|1227500.6.peg.1447"/>
<feature type="domain" description="Beta-lactamase-related" evidence="1">
    <location>
        <begin position="58"/>
        <end position="413"/>
    </location>
</feature>
<organism evidence="2 3">
    <name type="scientific">Natronorubrum bangense JCM 10635</name>
    <dbReference type="NCBI Taxonomy" id="1227500"/>
    <lineage>
        <taxon>Archaea</taxon>
        <taxon>Methanobacteriati</taxon>
        <taxon>Methanobacteriota</taxon>
        <taxon>Stenosarchaea group</taxon>
        <taxon>Halobacteria</taxon>
        <taxon>Halobacteriales</taxon>
        <taxon>Natrialbaceae</taxon>
        <taxon>Natronorubrum</taxon>
    </lineage>
</organism>
<reference evidence="2 3" key="1">
    <citation type="journal article" date="2014" name="PLoS Genet.">
        <title>Phylogenetically driven sequencing of extremely halophilic archaea reveals strategies for static and dynamic osmo-response.</title>
        <authorList>
            <person name="Becker E.A."/>
            <person name="Seitzer P.M."/>
            <person name="Tritt A."/>
            <person name="Larsen D."/>
            <person name="Krusor M."/>
            <person name="Yao A.I."/>
            <person name="Wu D."/>
            <person name="Madern D."/>
            <person name="Eisen J.A."/>
            <person name="Darling A.E."/>
            <person name="Facciotti M.T."/>
        </authorList>
    </citation>
    <scope>NUCLEOTIDE SEQUENCE [LARGE SCALE GENOMIC DNA]</scope>
    <source>
        <strain evidence="2 3">JCM 10635</strain>
    </source>
</reference>
<dbReference type="STRING" id="1227500.C494_07175"/>
<dbReference type="OrthoDB" id="111095at2157"/>
<gene>
    <name evidence="2" type="ORF">C494_07175</name>
</gene>